<dbReference type="GO" id="GO:0016787">
    <property type="term" value="F:hydrolase activity"/>
    <property type="evidence" value="ECO:0007669"/>
    <property type="project" value="UniProtKB-KW"/>
</dbReference>
<reference evidence="2 3" key="1">
    <citation type="submission" date="2007-03" db="EMBL/GenBank/DDBJ databases">
        <authorList>
            <person name="Fulton L."/>
            <person name="Clifton S."/>
            <person name="Fulton B."/>
            <person name="Xu J."/>
            <person name="Minx P."/>
            <person name="Pepin K.H."/>
            <person name="Johnson M."/>
            <person name="Thiruvilangam P."/>
            <person name="Bhonagiri V."/>
            <person name="Nash W.E."/>
            <person name="Mardis E.R."/>
            <person name="Wilson R.K."/>
        </authorList>
    </citation>
    <scope>NUCLEOTIDE SEQUENCE [LARGE SCALE GENOMIC DNA]</scope>
    <source>
        <strain evidence="3">ATCC 8483 / DSM 1896 / JCM 5824 / BCRC 10623 / CCUG 4943 / NCTC 11153</strain>
    </source>
</reference>
<evidence type="ECO:0000259" key="1">
    <source>
        <dbReference type="PROSITE" id="PS51175"/>
    </source>
</evidence>
<dbReference type="PROSITE" id="PS51175">
    <property type="entry name" value="CBM6"/>
    <property type="match status" value="1"/>
</dbReference>
<dbReference type="Pfam" id="PF08307">
    <property type="entry name" value="Glyco_hydro_98C"/>
    <property type="match status" value="1"/>
</dbReference>
<dbReference type="Proteomes" id="UP000005475">
    <property type="component" value="Unassembled WGS sequence"/>
</dbReference>
<keyword evidence="2" id="KW-0378">Hydrolase</keyword>
<dbReference type="Gene3D" id="2.60.220.10">
    <property type="entry name" value="Polysaccharide lyase family 8-like, C-terminal"/>
    <property type="match status" value="1"/>
</dbReference>
<dbReference type="InterPro" id="IPR013190">
    <property type="entry name" value="GH98_C"/>
</dbReference>
<dbReference type="GO" id="GO:0005975">
    <property type="term" value="P:carbohydrate metabolic process"/>
    <property type="evidence" value="ECO:0007669"/>
    <property type="project" value="InterPro"/>
</dbReference>
<reference evidence="3" key="2">
    <citation type="submission" date="2007-04" db="EMBL/GenBank/DDBJ databases">
        <title>Draft genome sequence of Bacteroides ovatus (ATCC 8483).</title>
        <authorList>
            <person name="Sudarsanam P."/>
            <person name="Ley R."/>
            <person name="Guruge J."/>
            <person name="Turnbaugh P.J."/>
            <person name="Mahowald M."/>
            <person name="Liep D."/>
            <person name="Gordon J."/>
        </authorList>
    </citation>
    <scope>NUCLEOTIDE SEQUENCE [LARGE SCALE GENOMIC DNA]</scope>
    <source>
        <strain evidence="3">ATCC 8483 / DSM 1896 / JCM 5824 / BCRC 10623 / CCUG 4943 / NCTC 11153</strain>
    </source>
</reference>
<dbReference type="GO" id="GO:0030246">
    <property type="term" value="F:carbohydrate binding"/>
    <property type="evidence" value="ECO:0007669"/>
    <property type="project" value="InterPro"/>
</dbReference>
<accession>A0AAN3A7S2</accession>
<dbReference type="Gene3D" id="2.60.120.260">
    <property type="entry name" value="Galactose-binding domain-like"/>
    <property type="match status" value="1"/>
</dbReference>
<dbReference type="Gene3D" id="3.20.20.80">
    <property type="entry name" value="Glycosidases"/>
    <property type="match status" value="1"/>
</dbReference>
<dbReference type="InterPro" id="IPR005084">
    <property type="entry name" value="CBM6"/>
</dbReference>
<dbReference type="InterPro" id="IPR013191">
    <property type="entry name" value="GH98_central"/>
</dbReference>
<organism evidence="2 3">
    <name type="scientific">Bacteroides ovatus (strain ATCC 8483 / DSM 1896 / JCM 5824 / BCRC 10623 / CCUG 4943 / NCTC 11153)</name>
    <dbReference type="NCBI Taxonomy" id="411476"/>
    <lineage>
        <taxon>Bacteria</taxon>
        <taxon>Pseudomonadati</taxon>
        <taxon>Bacteroidota</taxon>
        <taxon>Bacteroidia</taxon>
        <taxon>Bacteroidales</taxon>
        <taxon>Bacteroidaceae</taxon>
        <taxon>Bacteroides</taxon>
    </lineage>
</organism>
<dbReference type="Pfam" id="PF08306">
    <property type="entry name" value="Glyco_hydro_98M"/>
    <property type="match status" value="1"/>
</dbReference>
<dbReference type="InterPro" id="IPR008979">
    <property type="entry name" value="Galactose-bd-like_sf"/>
</dbReference>
<proteinExistence type="predicted"/>
<evidence type="ECO:0000313" key="3">
    <source>
        <dbReference type="Proteomes" id="UP000005475"/>
    </source>
</evidence>
<dbReference type="SUPFAM" id="SSF49785">
    <property type="entry name" value="Galactose-binding domain-like"/>
    <property type="match status" value="1"/>
</dbReference>
<comment type="caution">
    <text evidence="2">The sequence shown here is derived from an EMBL/GenBank/DDBJ whole genome shotgun (WGS) entry which is preliminary data.</text>
</comment>
<dbReference type="AlphaFoldDB" id="A0AAN3A7S2"/>
<dbReference type="InterPro" id="IPR011071">
    <property type="entry name" value="Lyase_8-like_C"/>
</dbReference>
<name>A0AAN3A7S2_BACO1</name>
<dbReference type="EMBL" id="AAXF02000051">
    <property type="protein sequence ID" value="EDO10800.1"/>
    <property type="molecule type" value="Genomic_DNA"/>
</dbReference>
<evidence type="ECO:0000313" key="2">
    <source>
        <dbReference type="EMBL" id="EDO10800.1"/>
    </source>
</evidence>
<protein>
    <submittedName>
        <fullName evidence="2">Glycosyl hydrolase family 98 C-terminal domain protein</fullName>
    </submittedName>
</protein>
<sequence>MIIITSWNMMNLLNTKSKLSYLLFLGIVCCACILGSCKDDDVIDPDAPSVPKPGTAVENINTNVKALRKLIEAKQQDLAVKTYNPVNNGASYTIELSDGTSFSMYAQIAALEGGGEDVVYSPKVGAKVEHDEYYWTLDDVWLTFENDEKVKVLDENNTVAPIVDINTDGYWTVKYGTKSRTLDKAVSGKLTSQFKQVSTIGDESVSFTFTDRTPVIELNLFKGDNPEIPPVTGALRRPISPEQPAWFVHIDSWNYADPQKIIDLIPADIRPFTIFNISLSVSHDEATGIYNVSEYGYEIAKSWLRTCAENNVWAMVQPSSGGFSHFKDVSLYSQFESDDKVRVYDEFFREYPNFLGFNYCEQFWGYDDQFSVSWLQRVAHWNQLLKLTHKYGGYLVVSFCGNTWSANINPIALVKRNSDFAQTAKLYSENFIMCEKYTTQSGFFNVEGICLGTWLSGFAGQYGIRFDQCGWTEEKGQNGDKDFPPAAGALPIIEHVMLTGQTVIDGPELIWQQCFKETNAVSVGDGYQSRNWECFPQFVNINIDMFRKIIDKTIRIPSRKEVIDRTKVVILQDVYSGDDNAKYSSPKNLHEGLYLRDDDGNLWDNHCYFKKTGRYPTIPVAFELCDDVANSFQYKINQSTFEGSWSDVNTKVGKFNRWFPQEYTGELYAGRIENGWVVYNGLAGIRNAAIPFKYNTCDKMELAYSKYTVSVIKEYANKLTFYMNNYDPSGSSKTEVIKIYGCTSKPTHSVSSRANGTAQVSENWKEDVYTLTVTHNGPLDLTVNCSGKATDRLTVSTAASIQVPASPQIYQGAYQYEAECFDFKNVTKRVTKGDSEPIRNYTAQGYINFGASSAAAVRDAVTALEDGVYTIRIRYRAPSATVNTVDMYINNTKVGTPEFAQTDNDNTVWNTALMSVSLRKGANTFELKANSSGAGDLYLDNIVIERK</sequence>
<gene>
    <name evidence="2" type="ORF">BACOVA_03433</name>
</gene>
<feature type="domain" description="CBM6" evidence="1">
    <location>
        <begin position="814"/>
        <end position="945"/>
    </location>
</feature>